<feature type="repeat" description="PPR" evidence="2">
    <location>
        <begin position="515"/>
        <end position="549"/>
    </location>
</feature>
<keyword evidence="4" id="KW-1185">Reference proteome</keyword>
<dbReference type="NCBIfam" id="TIGR00756">
    <property type="entry name" value="PPR"/>
    <property type="match status" value="4"/>
</dbReference>
<dbReference type="Proteomes" id="UP001558713">
    <property type="component" value="Unassembled WGS sequence"/>
</dbReference>
<evidence type="ECO:0000256" key="1">
    <source>
        <dbReference type="ARBA" id="ARBA00022737"/>
    </source>
</evidence>
<dbReference type="Pfam" id="PF01535">
    <property type="entry name" value="PPR"/>
    <property type="match status" value="5"/>
</dbReference>
<dbReference type="EMBL" id="JBANAX010000922">
    <property type="protein sequence ID" value="KAL1188497.1"/>
    <property type="molecule type" value="Genomic_DNA"/>
</dbReference>
<dbReference type="GO" id="GO:0016070">
    <property type="term" value="P:RNA metabolic process"/>
    <property type="evidence" value="ECO:0007669"/>
    <property type="project" value="UniProtKB-ARBA"/>
</dbReference>
<dbReference type="PROSITE" id="PS51375">
    <property type="entry name" value="PPR"/>
    <property type="match status" value="4"/>
</dbReference>
<gene>
    <name evidence="3" type="ORF">V5N11_005926</name>
</gene>
<feature type="repeat" description="PPR" evidence="2">
    <location>
        <begin position="315"/>
        <end position="349"/>
    </location>
</feature>
<feature type="repeat" description="PPR" evidence="2">
    <location>
        <begin position="416"/>
        <end position="446"/>
    </location>
</feature>
<dbReference type="PANTHER" id="PTHR47926:SF452">
    <property type="entry name" value="PENTATRICOPEPTIDE REPEAT-CONTAINING PROTEIN"/>
    <property type="match status" value="1"/>
</dbReference>
<dbReference type="Pfam" id="PF13041">
    <property type="entry name" value="PPR_2"/>
    <property type="match status" value="2"/>
</dbReference>
<dbReference type="InterPro" id="IPR046960">
    <property type="entry name" value="PPR_At4g14850-like_plant"/>
</dbReference>
<dbReference type="FunFam" id="1.25.40.10:FF:000090">
    <property type="entry name" value="Pentatricopeptide repeat-containing protein, chloroplastic"/>
    <property type="match status" value="1"/>
</dbReference>
<dbReference type="FunFam" id="1.25.40.10:FF:000344">
    <property type="entry name" value="Pentatricopeptide repeat-containing protein"/>
    <property type="match status" value="1"/>
</dbReference>
<dbReference type="InterPro" id="IPR011990">
    <property type="entry name" value="TPR-like_helical_dom_sf"/>
</dbReference>
<sequence length="743" mass="82378">MIMGSHLCSKLQALSSKIKQASVNGKWREVICGYSEIQRAGIQFNDPFVFPIVFKACAKLSWLVQGRCVQASLCKRGFESFVSVGNSIADFYMKCGDLCSAMREFDCMTSRDSVSWNVIVFGLLDHGFVEEGLWWFSKLRVLGFEANVSTLVLVIHACRSLGLYVDGEKIHGYVIRSGFLEISSVQNSILSFYAEFDSSSARRLFDEMSERDVISWSVVIRSYVQSHEPVIGLKLFQEMVGEAKTEPDGVTVTSVLKACAVLEEIDVGRSVHGFSIRKGFDLADVFVTNSLIDMYSKGFDVDSAFRVFDEMTCRNIVSWNSILSGLIHNQRYTEALKMLHLMGKEAIEADEVTLVSLLQVCKFFKQPLPCKSVHCVIIRHGYESNEVALSSLIDAYTSCSLVDEARTVFDSMTYKDVVSCSTIISGLARAGLTDEAISIFCQMRDKPNAITIINLLEACSVSADLRKSKWAHGIAIRRGLAINDISVDTSIIDAYAKCGAIEIAKMSFDQIPKKNVISWTVIISAYAINGLPDKALASFEEMIRQGYTPNAVTYLAVLSACNHGGLINKGLMIFKSMVEDHKPSLQHYSCIVDMLSRAGEIDTAMELIKNLPEDFKPGASAWGAILRGCRNSLKSGIITSEAIAEVLERDPLCSSGYLLASNAFAVEKSWDDVAMMRRLVKERKVRVIAGYSMVLEGSMARRFLAGDKLSQSDCELNDVVHSLHRCMRLDNKYDGMDLRPNGP</sequence>
<dbReference type="PANTHER" id="PTHR47926">
    <property type="entry name" value="PENTATRICOPEPTIDE REPEAT-CONTAINING PROTEIN"/>
    <property type="match status" value="1"/>
</dbReference>
<evidence type="ECO:0000256" key="2">
    <source>
        <dbReference type="PROSITE-ProRule" id="PRU00708"/>
    </source>
</evidence>
<keyword evidence="1" id="KW-0677">Repeat</keyword>
<organism evidence="3 4">
    <name type="scientific">Cardamine amara subsp. amara</name>
    <dbReference type="NCBI Taxonomy" id="228776"/>
    <lineage>
        <taxon>Eukaryota</taxon>
        <taxon>Viridiplantae</taxon>
        <taxon>Streptophyta</taxon>
        <taxon>Embryophyta</taxon>
        <taxon>Tracheophyta</taxon>
        <taxon>Spermatophyta</taxon>
        <taxon>Magnoliopsida</taxon>
        <taxon>eudicotyledons</taxon>
        <taxon>Gunneridae</taxon>
        <taxon>Pentapetalae</taxon>
        <taxon>rosids</taxon>
        <taxon>malvids</taxon>
        <taxon>Brassicales</taxon>
        <taxon>Brassicaceae</taxon>
        <taxon>Cardamineae</taxon>
        <taxon>Cardamine</taxon>
    </lineage>
</organism>
<accession>A0ABD0Z1A6</accession>
<name>A0ABD0Z1A6_CARAN</name>
<dbReference type="Gene3D" id="1.25.40.10">
    <property type="entry name" value="Tetratricopeptide repeat domain"/>
    <property type="match status" value="5"/>
</dbReference>
<dbReference type="InterPro" id="IPR002885">
    <property type="entry name" value="PPR_rpt"/>
</dbReference>
<reference evidence="3 4" key="1">
    <citation type="submission" date="2024-04" db="EMBL/GenBank/DDBJ databases">
        <title>Genome assembly C_amara_ONT_v2.</title>
        <authorList>
            <person name="Yant L."/>
            <person name="Moore C."/>
            <person name="Slenker M."/>
        </authorList>
    </citation>
    <scope>NUCLEOTIDE SEQUENCE [LARGE SCALE GENOMIC DNA]</scope>
    <source>
        <tissue evidence="3">Leaf</tissue>
    </source>
</reference>
<feature type="repeat" description="PPR" evidence="2">
    <location>
        <begin position="112"/>
        <end position="146"/>
    </location>
</feature>
<proteinExistence type="predicted"/>
<evidence type="ECO:0000313" key="4">
    <source>
        <dbReference type="Proteomes" id="UP001558713"/>
    </source>
</evidence>
<comment type="caution">
    <text evidence="3">The sequence shown here is derived from an EMBL/GenBank/DDBJ whole genome shotgun (WGS) entry which is preliminary data.</text>
</comment>
<protein>
    <submittedName>
        <fullName evidence="3">Pentatricopeptide repeat-containing protein</fullName>
    </submittedName>
</protein>
<evidence type="ECO:0000313" key="3">
    <source>
        <dbReference type="EMBL" id="KAL1188497.1"/>
    </source>
</evidence>
<dbReference type="AlphaFoldDB" id="A0ABD0Z1A6"/>